<gene>
    <name evidence="4" type="ORF">ACFSYJ_31600</name>
</gene>
<dbReference type="InterPro" id="IPR050832">
    <property type="entry name" value="Bact_Acetyltransf"/>
</dbReference>
<reference evidence="5" key="1">
    <citation type="journal article" date="2019" name="Int. J. Syst. Evol. Microbiol.">
        <title>The Global Catalogue of Microorganisms (GCM) 10K type strain sequencing project: providing services to taxonomists for standard genome sequencing and annotation.</title>
        <authorList>
            <consortium name="The Broad Institute Genomics Platform"/>
            <consortium name="The Broad Institute Genome Sequencing Center for Infectious Disease"/>
            <person name="Wu L."/>
            <person name="Ma J."/>
        </authorList>
    </citation>
    <scope>NUCLEOTIDE SEQUENCE [LARGE SCALE GENOMIC DNA]</scope>
    <source>
        <strain evidence="5">CGMCC 4.7643</strain>
    </source>
</reference>
<dbReference type="Proteomes" id="UP001597419">
    <property type="component" value="Unassembled WGS sequence"/>
</dbReference>
<evidence type="ECO:0000256" key="1">
    <source>
        <dbReference type="ARBA" id="ARBA00022679"/>
    </source>
</evidence>
<dbReference type="InterPro" id="IPR016181">
    <property type="entry name" value="Acyl_CoA_acyltransferase"/>
</dbReference>
<comment type="caution">
    <text evidence="4">The sequence shown here is derived from an EMBL/GenBank/DDBJ whole genome shotgun (WGS) entry which is preliminary data.</text>
</comment>
<keyword evidence="1" id="KW-0808">Transferase</keyword>
<organism evidence="4 5">
    <name type="scientific">Amycolatopsis samaneae</name>
    <dbReference type="NCBI Taxonomy" id="664691"/>
    <lineage>
        <taxon>Bacteria</taxon>
        <taxon>Bacillati</taxon>
        <taxon>Actinomycetota</taxon>
        <taxon>Actinomycetes</taxon>
        <taxon>Pseudonocardiales</taxon>
        <taxon>Pseudonocardiaceae</taxon>
        <taxon>Amycolatopsis</taxon>
    </lineage>
</organism>
<evidence type="ECO:0000313" key="5">
    <source>
        <dbReference type="Proteomes" id="UP001597419"/>
    </source>
</evidence>
<dbReference type="Pfam" id="PF00583">
    <property type="entry name" value="Acetyltransf_1"/>
    <property type="match status" value="1"/>
</dbReference>
<accession>A0ABW5GQV0</accession>
<dbReference type="InterPro" id="IPR000182">
    <property type="entry name" value="GNAT_dom"/>
</dbReference>
<dbReference type="PANTHER" id="PTHR43877">
    <property type="entry name" value="AMINOALKYLPHOSPHONATE N-ACETYLTRANSFERASE-RELATED-RELATED"/>
    <property type="match status" value="1"/>
</dbReference>
<sequence length="165" mass="18193">MDIRECRADDVPLLETHLPSPGANRYHEARFRRQAEHTSTFLVAWDGARPVGVGEIRWNGCAAAEVRASHPGCPEVNGLDVAADRRSRGIGSALLAAAEARARDRGHRRLGLGVDDDNPRAAALYLRLGYRETGCRYLDRYSYVDADGSRHEVADPARFLVKDLG</sequence>
<dbReference type="Gene3D" id="3.40.630.30">
    <property type="match status" value="1"/>
</dbReference>
<dbReference type="SUPFAM" id="SSF55729">
    <property type="entry name" value="Acyl-CoA N-acyltransferases (Nat)"/>
    <property type="match status" value="1"/>
</dbReference>
<dbReference type="EMBL" id="JBHUKU010000020">
    <property type="protein sequence ID" value="MFD2463194.1"/>
    <property type="molecule type" value="Genomic_DNA"/>
</dbReference>
<dbReference type="RefSeq" id="WP_345392156.1">
    <property type="nucleotide sequence ID" value="NZ_BAABHG010000005.1"/>
</dbReference>
<feature type="domain" description="N-acetyltransferase" evidence="3">
    <location>
        <begin position="1"/>
        <end position="165"/>
    </location>
</feature>
<evidence type="ECO:0000313" key="4">
    <source>
        <dbReference type="EMBL" id="MFD2463194.1"/>
    </source>
</evidence>
<dbReference type="PROSITE" id="PS51186">
    <property type="entry name" value="GNAT"/>
    <property type="match status" value="1"/>
</dbReference>
<evidence type="ECO:0000259" key="3">
    <source>
        <dbReference type="PROSITE" id="PS51186"/>
    </source>
</evidence>
<name>A0ABW5GQV0_9PSEU</name>
<proteinExistence type="predicted"/>
<evidence type="ECO:0000256" key="2">
    <source>
        <dbReference type="ARBA" id="ARBA00023315"/>
    </source>
</evidence>
<keyword evidence="2" id="KW-0012">Acyltransferase</keyword>
<keyword evidence="5" id="KW-1185">Reference proteome</keyword>
<protein>
    <submittedName>
        <fullName evidence="4">GNAT family N-acetyltransferase</fullName>
    </submittedName>
</protein>